<evidence type="ECO:0000313" key="2">
    <source>
        <dbReference type="EMBL" id="POY75475.1"/>
    </source>
</evidence>
<feature type="region of interest" description="Disordered" evidence="1">
    <location>
        <begin position="61"/>
        <end position="165"/>
    </location>
</feature>
<feature type="compositionally biased region" description="Basic and acidic residues" evidence="1">
    <location>
        <begin position="85"/>
        <end position="131"/>
    </location>
</feature>
<evidence type="ECO:0000256" key="1">
    <source>
        <dbReference type="SAM" id="MobiDB-lite"/>
    </source>
</evidence>
<keyword evidence="3" id="KW-1185">Reference proteome</keyword>
<organism evidence="2 3">
    <name type="scientific">Rhodotorula taiwanensis</name>
    <dbReference type="NCBI Taxonomy" id="741276"/>
    <lineage>
        <taxon>Eukaryota</taxon>
        <taxon>Fungi</taxon>
        <taxon>Dikarya</taxon>
        <taxon>Basidiomycota</taxon>
        <taxon>Pucciniomycotina</taxon>
        <taxon>Microbotryomycetes</taxon>
        <taxon>Sporidiobolales</taxon>
        <taxon>Sporidiobolaceae</taxon>
        <taxon>Rhodotorula</taxon>
    </lineage>
</organism>
<feature type="compositionally biased region" description="Polar residues" evidence="1">
    <location>
        <begin position="9"/>
        <end position="18"/>
    </location>
</feature>
<evidence type="ECO:0000313" key="3">
    <source>
        <dbReference type="Proteomes" id="UP000237144"/>
    </source>
</evidence>
<dbReference type="Proteomes" id="UP000237144">
    <property type="component" value="Unassembled WGS sequence"/>
</dbReference>
<protein>
    <submittedName>
        <fullName evidence="2">Uncharacterized protein</fullName>
    </submittedName>
</protein>
<dbReference type="AlphaFoldDB" id="A0A2S5BFD0"/>
<feature type="compositionally biased region" description="Basic and acidic residues" evidence="1">
    <location>
        <begin position="147"/>
        <end position="165"/>
    </location>
</feature>
<accession>A0A2S5BFD0</accession>
<comment type="caution">
    <text evidence="2">The sequence shown here is derived from an EMBL/GenBank/DDBJ whole genome shotgun (WGS) entry which is preliminary data.</text>
</comment>
<sequence>MFRAAARTSFRQSRQTFARRSYATGHHTSTTPQKSDMPWVIGSALVFIPLFFTLTSPPGVHAQVQATSPHKEEHQADVPAVRKATLAEDPKDKESSPEHAAKAEAEKSSEDETDVKGNELDTKLSKEDKPKNVAVAAKESVQNTLDKPAEETEAKADEAKEEASC</sequence>
<proteinExistence type="predicted"/>
<name>A0A2S5BFD0_9BASI</name>
<gene>
    <name evidence="2" type="ORF">BMF94_1377</name>
</gene>
<dbReference type="EMBL" id="PJQD01000014">
    <property type="protein sequence ID" value="POY75475.1"/>
    <property type="molecule type" value="Genomic_DNA"/>
</dbReference>
<dbReference type="OrthoDB" id="4590707at2759"/>
<reference evidence="2 3" key="1">
    <citation type="journal article" date="2018" name="Front. Microbiol.">
        <title>Prospects for Fungal Bioremediation of Acidic Radioactive Waste Sites: Characterization and Genome Sequence of Rhodotorula taiwanensis MD1149.</title>
        <authorList>
            <person name="Tkavc R."/>
            <person name="Matrosova V.Y."/>
            <person name="Grichenko O.E."/>
            <person name="Gostincar C."/>
            <person name="Volpe R.P."/>
            <person name="Klimenkova P."/>
            <person name="Gaidamakova E.K."/>
            <person name="Zhou C.E."/>
            <person name="Stewart B.J."/>
            <person name="Lyman M.G."/>
            <person name="Malfatti S.A."/>
            <person name="Rubinfeld B."/>
            <person name="Courtot M."/>
            <person name="Singh J."/>
            <person name="Dalgard C.L."/>
            <person name="Hamilton T."/>
            <person name="Frey K.G."/>
            <person name="Gunde-Cimerman N."/>
            <person name="Dugan L."/>
            <person name="Daly M.J."/>
        </authorList>
    </citation>
    <scope>NUCLEOTIDE SEQUENCE [LARGE SCALE GENOMIC DNA]</scope>
    <source>
        <strain evidence="2 3">MD1149</strain>
    </source>
</reference>
<feature type="region of interest" description="Disordered" evidence="1">
    <location>
        <begin position="1"/>
        <end position="36"/>
    </location>
</feature>